<keyword evidence="4 5" id="KW-0472">Membrane</keyword>
<comment type="caution">
    <text evidence="7">The sequence shown here is derived from an EMBL/GenBank/DDBJ whole genome shotgun (WGS) entry which is preliminary data.</text>
</comment>
<proteinExistence type="predicted"/>
<keyword evidence="2 5" id="KW-0812">Transmembrane</keyword>
<feature type="transmembrane region" description="Helical" evidence="5">
    <location>
        <begin position="447"/>
        <end position="466"/>
    </location>
</feature>
<reference evidence="7" key="1">
    <citation type="submission" date="2021-02" db="EMBL/GenBank/DDBJ databases">
        <authorList>
            <person name="Nowell W R."/>
        </authorList>
    </citation>
    <scope>NUCLEOTIDE SEQUENCE</scope>
</reference>
<accession>A0A815GUJ2</accession>
<feature type="transmembrane region" description="Helical" evidence="5">
    <location>
        <begin position="417"/>
        <end position="435"/>
    </location>
</feature>
<dbReference type="EMBL" id="CAJOBB010000875">
    <property type="protein sequence ID" value="CAF3768745.1"/>
    <property type="molecule type" value="Genomic_DNA"/>
</dbReference>
<evidence type="ECO:0000256" key="2">
    <source>
        <dbReference type="ARBA" id="ARBA00022692"/>
    </source>
</evidence>
<dbReference type="Proteomes" id="UP000663868">
    <property type="component" value="Unassembled WGS sequence"/>
</dbReference>
<dbReference type="InterPro" id="IPR020846">
    <property type="entry name" value="MFS_dom"/>
</dbReference>
<feature type="domain" description="Major facilitator superfamily (MFS) profile" evidence="6">
    <location>
        <begin position="1"/>
        <end position="471"/>
    </location>
</feature>
<evidence type="ECO:0000256" key="3">
    <source>
        <dbReference type="ARBA" id="ARBA00022989"/>
    </source>
</evidence>
<dbReference type="GO" id="GO:0016020">
    <property type="term" value="C:membrane"/>
    <property type="evidence" value="ECO:0007669"/>
    <property type="project" value="UniProtKB-SubCell"/>
</dbReference>
<evidence type="ECO:0000313" key="8">
    <source>
        <dbReference type="EMBL" id="CAF3768745.1"/>
    </source>
</evidence>
<dbReference type="InterPro" id="IPR036259">
    <property type="entry name" value="MFS_trans_sf"/>
</dbReference>
<feature type="transmembrane region" description="Helical" evidence="5">
    <location>
        <begin position="184"/>
        <end position="206"/>
    </location>
</feature>
<feature type="transmembrane region" description="Helical" evidence="5">
    <location>
        <begin position="382"/>
        <end position="405"/>
    </location>
</feature>
<sequence length="492" mass="55776">MGGGMHAYYYIFGVAEPTFRCRLPLNIWPDEDKYQFINNTHQLLIETWISSTSKCDTINGSKCTDFVYDRSVFGRTFTEDANFVCTNAVKRTWLATVFQIGACSTLINGPLSDKIGRRKMIQLLTTTLFIIPATILVFIQFIHMTINVKFGLLLVNQFVSSIIAYGLVFLLLMELTSSSHTSFAGNLALIAYTFGEIVAALFAYGARNWLNHKWFNSGYIGCMLFYLYFVPESPYWLFNKKKYAQLEVCLRNIAKINKRENTEWFQLYRQLIRDSSIQMKTTIKPKKKNIRRILIRLCISGLIAFVTMLLYIKISYGLGAMNKNLSPHWSIVIGAIVEGIGYISASFLITTRLGRKYTLMIFALFTSLCVLTIPFIKENYPIVTIVISQMGKLTISGAVSASWVYVPELFPTSIRGLSNSIFVFTGRLGAILAPIVDAALGDKYIKLTFYIYSGITFIMIGIVTILPETRNRSFNDNNENNNRIAAEQSEVQ</sequence>
<dbReference type="Gene3D" id="1.20.1250.20">
    <property type="entry name" value="MFS general substrate transporter like domains"/>
    <property type="match status" value="1"/>
</dbReference>
<feature type="transmembrane region" description="Helical" evidence="5">
    <location>
        <begin position="218"/>
        <end position="238"/>
    </location>
</feature>
<feature type="transmembrane region" description="Helical" evidence="5">
    <location>
        <begin position="150"/>
        <end position="172"/>
    </location>
</feature>
<organism evidence="7">
    <name type="scientific">Adineta steineri</name>
    <dbReference type="NCBI Taxonomy" id="433720"/>
    <lineage>
        <taxon>Eukaryota</taxon>
        <taxon>Metazoa</taxon>
        <taxon>Spiralia</taxon>
        <taxon>Gnathifera</taxon>
        <taxon>Rotifera</taxon>
        <taxon>Eurotatoria</taxon>
        <taxon>Bdelloidea</taxon>
        <taxon>Adinetida</taxon>
        <taxon>Adinetidae</taxon>
        <taxon>Adineta</taxon>
    </lineage>
</organism>
<feature type="transmembrane region" description="Helical" evidence="5">
    <location>
        <begin position="357"/>
        <end position="376"/>
    </location>
</feature>
<feature type="transmembrane region" description="Helical" evidence="5">
    <location>
        <begin position="293"/>
        <end position="316"/>
    </location>
</feature>
<dbReference type="InterPro" id="IPR005828">
    <property type="entry name" value="MFS_sugar_transport-like"/>
</dbReference>
<dbReference type="EMBL" id="CAJNOE010000846">
    <property type="protein sequence ID" value="CAF1345013.1"/>
    <property type="molecule type" value="Genomic_DNA"/>
</dbReference>
<dbReference type="Pfam" id="PF00083">
    <property type="entry name" value="Sugar_tr"/>
    <property type="match status" value="1"/>
</dbReference>
<feature type="transmembrane region" description="Helical" evidence="5">
    <location>
        <begin position="123"/>
        <end position="144"/>
    </location>
</feature>
<dbReference type="Proteomes" id="UP000663860">
    <property type="component" value="Unassembled WGS sequence"/>
</dbReference>
<evidence type="ECO:0000256" key="4">
    <source>
        <dbReference type="ARBA" id="ARBA00023136"/>
    </source>
</evidence>
<feature type="transmembrane region" description="Helical" evidence="5">
    <location>
        <begin position="328"/>
        <end position="350"/>
    </location>
</feature>
<gene>
    <name evidence="7" type="ORF">IZO911_LOCUS36445</name>
    <name evidence="8" type="ORF">KXQ929_LOCUS15239</name>
</gene>
<dbReference type="SUPFAM" id="SSF103473">
    <property type="entry name" value="MFS general substrate transporter"/>
    <property type="match status" value="1"/>
</dbReference>
<evidence type="ECO:0000256" key="5">
    <source>
        <dbReference type="SAM" id="Phobius"/>
    </source>
</evidence>
<name>A0A815GUJ2_9BILA</name>
<dbReference type="GO" id="GO:0022857">
    <property type="term" value="F:transmembrane transporter activity"/>
    <property type="evidence" value="ECO:0007669"/>
    <property type="project" value="InterPro"/>
</dbReference>
<dbReference type="PANTHER" id="PTHR24064">
    <property type="entry name" value="SOLUTE CARRIER FAMILY 22 MEMBER"/>
    <property type="match status" value="1"/>
</dbReference>
<dbReference type="AlphaFoldDB" id="A0A815GUJ2"/>
<dbReference type="PROSITE" id="PS50850">
    <property type="entry name" value="MFS"/>
    <property type="match status" value="1"/>
</dbReference>
<evidence type="ECO:0000256" key="1">
    <source>
        <dbReference type="ARBA" id="ARBA00004141"/>
    </source>
</evidence>
<evidence type="ECO:0000313" key="7">
    <source>
        <dbReference type="EMBL" id="CAF1345013.1"/>
    </source>
</evidence>
<comment type="subcellular location">
    <subcellularLocation>
        <location evidence="1">Membrane</location>
        <topology evidence="1">Multi-pass membrane protein</topology>
    </subcellularLocation>
</comment>
<protein>
    <recommendedName>
        <fullName evidence="6">Major facilitator superfamily (MFS) profile domain-containing protein</fullName>
    </recommendedName>
</protein>
<evidence type="ECO:0000259" key="6">
    <source>
        <dbReference type="PROSITE" id="PS50850"/>
    </source>
</evidence>
<keyword evidence="3 5" id="KW-1133">Transmembrane helix</keyword>